<name>A0AAV6U733_9ARAC</name>
<dbReference type="Proteomes" id="UP000827092">
    <property type="component" value="Unassembled WGS sequence"/>
</dbReference>
<organism evidence="13 14">
    <name type="scientific">Oedothorax gibbosus</name>
    <dbReference type="NCBI Taxonomy" id="931172"/>
    <lineage>
        <taxon>Eukaryota</taxon>
        <taxon>Metazoa</taxon>
        <taxon>Ecdysozoa</taxon>
        <taxon>Arthropoda</taxon>
        <taxon>Chelicerata</taxon>
        <taxon>Arachnida</taxon>
        <taxon>Araneae</taxon>
        <taxon>Araneomorphae</taxon>
        <taxon>Entelegynae</taxon>
        <taxon>Araneoidea</taxon>
        <taxon>Linyphiidae</taxon>
        <taxon>Erigoninae</taxon>
        <taxon>Oedothorax</taxon>
    </lineage>
</organism>
<dbReference type="InterPro" id="IPR050877">
    <property type="entry name" value="EMX-VAX-Noto_Homeobox_TFs"/>
</dbReference>
<feature type="domain" description="Homeobox" evidence="12">
    <location>
        <begin position="189"/>
        <end position="249"/>
    </location>
</feature>
<dbReference type="InterPro" id="IPR020479">
    <property type="entry name" value="HD_metazoa"/>
</dbReference>
<dbReference type="CDD" id="cd00086">
    <property type="entry name" value="homeodomain"/>
    <property type="match status" value="1"/>
</dbReference>
<dbReference type="EMBL" id="JAFNEN010000609">
    <property type="protein sequence ID" value="KAG8179658.1"/>
    <property type="molecule type" value="Genomic_DNA"/>
</dbReference>
<keyword evidence="14" id="KW-1185">Reference proteome</keyword>
<sequence>MHATMMNFYPLSCQSMVIPSSPSDPITSFSPAGTPSPPSLYHHLPLRPYHYQPIKAYHQEQLNKAHQQEQLNKAPARPKRSFMIEAILGLKDDRDFCGGALRYDGRRDRLRQAGPYAAVTPRTALTALLPSSPESSPKKDDSKHRSHPLSSTTDDSDVESIYTHHLHHHGSSNQKSGHKSPPQHSATNGKMKRIRTIFTPEQLERLESEFERQQYMVGPERLYLASTLNLSESQVKIWFQNRRIKWRKQHMEMEQARLAQLKDNDGSTPGRDQGDSESDGEQGNQLSPLQSWEDYSDDRN</sequence>
<evidence type="ECO:0000256" key="8">
    <source>
        <dbReference type="ARBA" id="ARBA00023242"/>
    </source>
</evidence>
<dbReference type="AlphaFoldDB" id="A0AAV6U733"/>
<keyword evidence="5 9" id="KW-0238">DNA-binding</keyword>
<gene>
    <name evidence="13" type="ORF">JTE90_017797</name>
</gene>
<dbReference type="FunFam" id="1.10.10.60:FF:000450">
    <property type="entry name" value="Homeobox protein notochord"/>
    <property type="match status" value="1"/>
</dbReference>
<feature type="region of interest" description="Disordered" evidence="11">
    <location>
        <begin position="114"/>
        <end position="194"/>
    </location>
</feature>
<dbReference type="GO" id="GO:0030182">
    <property type="term" value="P:neuron differentiation"/>
    <property type="evidence" value="ECO:0007669"/>
    <property type="project" value="TreeGrafter"/>
</dbReference>
<feature type="DNA-binding region" description="Homeobox" evidence="9">
    <location>
        <begin position="191"/>
        <end position="250"/>
    </location>
</feature>
<evidence type="ECO:0000313" key="14">
    <source>
        <dbReference type="Proteomes" id="UP000827092"/>
    </source>
</evidence>
<dbReference type="GO" id="GO:0000981">
    <property type="term" value="F:DNA-binding transcription factor activity, RNA polymerase II-specific"/>
    <property type="evidence" value="ECO:0007669"/>
    <property type="project" value="InterPro"/>
</dbReference>
<evidence type="ECO:0000256" key="7">
    <source>
        <dbReference type="ARBA" id="ARBA00023163"/>
    </source>
</evidence>
<evidence type="ECO:0000256" key="5">
    <source>
        <dbReference type="ARBA" id="ARBA00023125"/>
    </source>
</evidence>
<feature type="compositionally biased region" description="Polar residues" evidence="11">
    <location>
        <begin position="281"/>
        <end position="290"/>
    </location>
</feature>
<dbReference type="Pfam" id="PF00046">
    <property type="entry name" value="Homeodomain"/>
    <property type="match status" value="1"/>
</dbReference>
<dbReference type="InterPro" id="IPR017970">
    <property type="entry name" value="Homeobox_CS"/>
</dbReference>
<evidence type="ECO:0000256" key="11">
    <source>
        <dbReference type="SAM" id="MobiDB-lite"/>
    </source>
</evidence>
<evidence type="ECO:0000313" key="13">
    <source>
        <dbReference type="EMBL" id="KAG8179658.1"/>
    </source>
</evidence>
<proteinExistence type="predicted"/>
<evidence type="ECO:0000256" key="9">
    <source>
        <dbReference type="PROSITE-ProRule" id="PRU00108"/>
    </source>
</evidence>
<evidence type="ECO:0000256" key="1">
    <source>
        <dbReference type="ARBA" id="ARBA00004123"/>
    </source>
</evidence>
<evidence type="ECO:0000256" key="6">
    <source>
        <dbReference type="ARBA" id="ARBA00023155"/>
    </source>
</evidence>
<dbReference type="GO" id="GO:0007417">
    <property type="term" value="P:central nervous system development"/>
    <property type="evidence" value="ECO:0007669"/>
    <property type="project" value="TreeGrafter"/>
</dbReference>
<dbReference type="Gene3D" id="1.10.10.60">
    <property type="entry name" value="Homeodomain-like"/>
    <property type="match status" value="1"/>
</dbReference>
<dbReference type="PROSITE" id="PS50071">
    <property type="entry name" value="HOMEOBOX_2"/>
    <property type="match status" value="1"/>
</dbReference>
<evidence type="ECO:0000256" key="2">
    <source>
        <dbReference type="ARBA" id="ARBA00022473"/>
    </source>
</evidence>
<dbReference type="InterPro" id="IPR009057">
    <property type="entry name" value="Homeodomain-like_sf"/>
</dbReference>
<keyword evidence="4" id="KW-0805">Transcription regulation</keyword>
<dbReference type="PROSITE" id="PS00027">
    <property type="entry name" value="HOMEOBOX_1"/>
    <property type="match status" value="1"/>
</dbReference>
<dbReference type="SUPFAM" id="SSF46689">
    <property type="entry name" value="Homeodomain-like"/>
    <property type="match status" value="1"/>
</dbReference>
<dbReference type="PANTHER" id="PTHR24339">
    <property type="entry name" value="HOMEOBOX PROTEIN EMX-RELATED"/>
    <property type="match status" value="1"/>
</dbReference>
<feature type="region of interest" description="Disordered" evidence="11">
    <location>
        <begin position="257"/>
        <end position="300"/>
    </location>
</feature>
<accession>A0AAV6U733</accession>
<dbReference type="SMART" id="SM00389">
    <property type="entry name" value="HOX"/>
    <property type="match status" value="1"/>
</dbReference>
<comment type="subcellular location">
    <subcellularLocation>
        <location evidence="1 9 10">Nucleus</location>
    </subcellularLocation>
</comment>
<dbReference type="InterPro" id="IPR001356">
    <property type="entry name" value="HD"/>
</dbReference>
<protein>
    <recommendedName>
        <fullName evidence="12">Homeobox domain-containing protein</fullName>
    </recommendedName>
</protein>
<keyword evidence="7" id="KW-0804">Transcription</keyword>
<keyword evidence="8 9" id="KW-0539">Nucleus</keyword>
<evidence type="ECO:0000256" key="3">
    <source>
        <dbReference type="ARBA" id="ARBA00022491"/>
    </source>
</evidence>
<evidence type="ECO:0000256" key="4">
    <source>
        <dbReference type="ARBA" id="ARBA00023015"/>
    </source>
</evidence>
<keyword evidence="3" id="KW-0678">Repressor</keyword>
<keyword evidence="2" id="KW-0217">Developmental protein</keyword>
<evidence type="ECO:0000256" key="10">
    <source>
        <dbReference type="RuleBase" id="RU000682"/>
    </source>
</evidence>
<dbReference type="GO" id="GO:0000978">
    <property type="term" value="F:RNA polymerase II cis-regulatory region sequence-specific DNA binding"/>
    <property type="evidence" value="ECO:0007669"/>
    <property type="project" value="TreeGrafter"/>
</dbReference>
<comment type="caution">
    <text evidence="13">The sequence shown here is derived from an EMBL/GenBank/DDBJ whole genome shotgun (WGS) entry which is preliminary data.</text>
</comment>
<dbReference type="PANTHER" id="PTHR24339:SF67">
    <property type="entry name" value="GNOT1 HOMEODOMAIN PROTEIN-RELATED"/>
    <property type="match status" value="1"/>
</dbReference>
<dbReference type="GO" id="GO:0005634">
    <property type="term" value="C:nucleus"/>
    <property type="evidence" value="ECO:0007669"/>
    <property type="project" value="UniProtKB-SubCell"/>
</dbReference>
<evidence type="ECO:0000259" key="12">
    <source>
        <dbReference type="PROSITE" id="PS50071"/>
    </source>
</evidence>
<reference evidence="13 14" key="1">
    <citation type="journal article" date="2022" name="Nat. Ecol. Evol.">
        <title>A masculinizing supergene underlies an exaggerated male reproductive morph in a spider.</title>
        <authorList>
            <person name="Hendrickx F."/>
            <person name="De Corte Z."/>
            <person name="Sonet G."/>
            <person name="Van Belleghem S.M."/>
            <person name="Kostlbacher S."/>
            <person name="Vangestel C."/>
        </authorList>
    </citation>
    <scope>NUCLEOTIDE SEQUENCE [LARGE SCALE GENOMIC DNA]</scope>
    <source>
        <strain evidence="13">W744_W776</strain>
    </source>
</reference>
<dbReference type="PRINTS" id="PR00024">
    <property type="entry name" value="HOMEOBOX"/>
</dbReference>
<keyword evidence="6 9" id="KW-0371">Homeobox</keyword>